<dbReference type="Proteomes" id="UP001202281">
    <property type="component" value="Unassembled WGS sequence"/>
</dbReference>
<dbReference type="Gene3D" id="1.10.1740.10">
    <property type="match status" value="1"/>
</dbReference>
<comment type="similarity">
    <text evidence="1">Belongs to the sigma-70 factor family. ECF subfamily.</text>
</comment>
<feature type="domain" description="RNA polymerase sigma factor 70 region 4 type 2" evidence="6">
    <location>
        <begin position="102"/>
        <end position="154"/>
    </location>
</feature>
<reference evidence="7 8" key="1">
    <citation type="submission" date="2022-04" db="EMBL/GenBank/DDBJ databases">
        <title>Identification of a novel bacterium isolated from mangrove sediments.</title>
        <authorList>
            <person name="Pan X."/>
        </authorList>
    </citation>
    <scope>NUCLEOTIDE SEQUENCE [LARGE SCALE GENOMIC DNA]</scope>
    <source>
        <strain evidence="7 8">B2638</strain>
    </source>
</reference>
<keyword evidence="2" id="KW-0805">Transcription regulation</keyword>
<dbReference type="PANTHER" id="PTHR43133">
    <property type="entry name" value="RNA POLYMERASE ECF-TYPE SIGMA FACTO"/>
    <property type="match status" value="1"/>
</dbReference>
<evidence type="ECO:0000259" key="5">
    <source>
        <dbReference type="Pfam" id="PF04542"/>
    </source>
</evidence>
<accession>A0ABT0BL52</accession>
<keyword evidence="8" id="KW-1185">Reference proteome</keyword>
<dbReference type="InterPro" id="IPR007627">
    <property type="entry name" value="RNA_pol_sigma70_r2"/>
</dbReference>
<protein>
    <submittedName>
        <fullName evidence="7">RNA polymerase sigma factor</fullName>
    </submittedName>
</protein>
<dbReference type="RefSeq" id="WP_243917765.1">
    <property type="nucleotide sequence ID" value="NZ_JALHLG010000003.1"/>
</dbReference>
<evidence type="ECO:0000313" key="7">
    <source>
        <dbReference type="EMBL" id="MCJ2185780.1"/>
    </source>
</evidence>
<dbReference type="Pfam" id="PF08281">
    <property type="entry name" value="Sigma70_r4_2"/>
    <property type="match status" value="1"/>
</dbReference>
<dbReference type="NCBIfam" id="TIGR02937">
    <property type="entry name" value="sigma70-ECF"/>
    <property type="match status" value="1"/>
</dbReference>
<evidence type="ECO:0000256" key="1">
    <source>
        <dbReference type="ARBA" id="ARBA00010641"/>
    </source>
</evidence>
<evidence type="ECO:0000256" key="3">
    <source>
        <dbReference type="ARBA" id="ARBA00023082"/>
    </source>
</evidence>
<dbReference type="SUPFAM" id="SSF88659">
    <property type="entry name" value="Sigma3 and sigma4 domains of RNA polymerase sigma factors"/>
    <property type="match status" value="1"/>
</dbReference>
<evidence type="ECO:0000259" key="6">
    <source>
        <dbReference type="Pfam" id="PF08281"/>
    </source>
</evidence>
<dbReference type="Gene3D" id="1.10.10.10">
    <property type="entry name" value="Winged helix-like DNA-binding domain superfamily/Winged helix DNA-binding domain"/>
    <property type="match status" value="1"/>
</dbReference>
<dbReference type="InterPro" id="IPR013325">
    <property type="entry name" value="RNA_pol_sigma_r2"/>
</dbReference>
<sequence length="164" mass="18973">MEFDETAYRSFRKELYRHARNRLGDHFASEDVVQDCFLRVAQYRPGSIANMGALLRRIANNLIVDQTRFRRRRAEDVPAQDFEVPDDEPSHEQVLLHRERMEQVSQILDRMPPQRREVFVMRRLHGMSAKEVGAALKISPAAVDAHVARAVLALHKEMAALEGR</sequence>
<evidence type="ECO:0000256" key="4">
    <source>
        <dbReference type="ARBA" id="ARBA00023163"/>
    </source>
</evidence>
<keyword evidence="3" id="KW-0731">Sigma factor</keyword>
<dbReference type="InterPro" id="IPR039425">
    <property type="entry name" value="RNA_pol_sigma-70-like"/>
</dbReference>
<organism evidence="7 8">
    <name type="scientific">Novosphingobium beihaiensis</name>
    <dbReference type="NCBI Taxonomy" id="2930389"/>
    <lineage>
        <taxon>Bacteria</taxon>
        <taxon>Pseudomonadati</taxon>
        <taxon>Pseudomonadota</taxon>
        <taxon>Alphaproteobacteria</taxon>
        <taxon>Sphingomonadales</taxon>
        <taxon>Sphingomonadaceae</taxon>
        <taxon>Novosphingobium</taxon>
    </lineage>
</organism>
<evidence type="ECO:0000256" key="2">
    <source>
        <dbReference type="ARBA" id="ARBA00023015"/>
    </source>
</evidence>
<proteinExistence type="inferred from homology"/>
<dbReference type="Pfam" id="PF04542">
    <property type="entry name" value="Sigma70_r2"/>
    <property type="match status" value="1"/>
</dbReference>
<dbReference type="InterPro" id="IPR036388">
    <property type="entry name" value="WH-like_DNA-bd_sf"/>
</dbReference>
<dbReference type="InterPro" id="IPR014284">
    <property type="entry name" value="RNA_pol_sigma-70_dom"/>
</dbReference>
<dbReference type="PANTHER" id="PTHR43133:SF63">
    <property type="entry name" value="RNA POLYMERASE SIGMA FACTOR FECI-RELATED"/>
    <property type="match status" value="1"/>
</dbReference>
<evidence type="ECO:0000313" key="8">
    <source>
        <dbReference type="Proteomes" id="UP001202281"/>
    </source>
</evidence>
<feature type="domain" description="RNA polymerase sigma-70 region 2" evidence="5">
    <location>
        <begin position="8"/>
        <end position="72"/>
    </location>
</feature>
<dbReference type="InterPro" id="IPR013324">
    <property type="entry name" value="RNA_pol_sigma_r3/r4-like"/>
</dbReference>
<dbReference type="SUPFAM" id="SSF88946">
    <property type="entry name" value="Sigma2 domain of RNA polymerase sigma factors"/>
    <property type="match status" value="1"/>
</dbReference>
<name>A0ABT0BL52_9SPHN</name>
<keyword evidence="4" id="KW-0804">Transcription</keyword>
<dbReference type="EMBL" id="JALHLG010000003">
    <property type="protein sequence ID" value="MCJ2185780.1"/>
    <property type="molecule type" value="Genomic_DNA"/>
</dbReference>
<gene>
    <name evidence="7" type="ORF">MTR66_03010</name>
</gene>
<dbReference type="InterPro" id="IPR013249">
    <property type="entry name" value="RNA_pol_sigma70_r4_t2"/>
</dbReference>
<comment type="caution">
    <text evidence="7">The sequence shown here is derived from an EMBL/GenBank/DDBJ whole genome shotgun (WGS) entry which is preliminary data.</text>
</comment>